<evidence type="ECO:0000313" key="2">
    <source>
        <dbReference type="EMBL" id="SMX29953.1"/>
    </source>
</evidence>
<evidence type="ECO:0000256" key="1">
    <source>
        <dbReference type="SAM" id="Phobius"/>
    </source>
</evidence>
<organism evidence="2 3">
    <name type="scientific">Pelagimonas phthalicica</name>
    <dbReference type="NCBI Taxonomy" id="1037362"/>
    <lineage>
        <taxon>Bacteria</taxon>
        <taxon>Pseudomonadati</taxon>
        <taxon>Pseudomonadota</taxon>
        <taxon>Alphaproteobacteria</taxon>
        <taxon>Rhodobacterales</taxon>
        <taxon>Roseobacteraceae</taxon>
        <taxon>Pelagimonas</taxon>
    </lineage>
</organism>
<dbReference type="AlphaFoldDB" id="A0A238JHT2"/>
<dbReference type="Proteomes" id="UP000225972">
    <property type="component" value="Unassembled WGS sequence"/>
</dbReference>
<keyword evidence="1" id="KW-0472">Membrane</keyword>
<sequence>MIALFYRPWRQKEIGLIALAWTLLLTLSHGLVPPESVWIVAGLFSASMNLIYTRQAFAKGQDLRLETGIAVTLILCATIGAFLSPPMVIFSVLAHAAWDLAKHAGVGVAFFRWYTLGCATIDLIWGGLLWAYWAGITI</sequence>
<keyword evidence="3" id="KW-1185">Reference proteome</keyword>
<proteinExistence type="predicted"/>
<gene>
    <name evidence="2" type="ORF">TRP8649_04093</name>
</gene>
<accession>A0A238JHT2</accession>
<feature type="transmembrane region" description="Helical" evidence="1">
    <location>
        <begin position="40"/>
        <end position="57"/>
    </location>
</feature>
<protein>
    <submittedName>
        <fullName evidence="2">Uncharacterized protein</fullName>
    </submittedName>
</protein>
<keyword evidence="1" id="KW-1133">Transmembrane helix</keyword>
<evidence type="ECO:0000313" key="3">
    <source>
        <dbReference type="Proteomes" id="UP000225972"/>
    </source>
</evidence>
<name>A0A238JHT2_9RHOB</name>
<dbReference type="EMBL" id="FXXP01000003">
    <property type="protein sequence ID" value="SMX29953.1"/>
    <property type="molecule type" value="Genomic_DNA"/>
</dbReference>
<feature type="transmembrane region" description="Helical" evidence="1">
    <location>
        <begin position="113"/>
        <end position="133"/>
    </location>
</feature>
<dbReference type="OrthoDB" id="7861597at2"/>
<keyword evidence="1" id="KW-0812">Transmembrane</keyword>
<dbReference type="RefSeq" id="WP_099248626.1">
    <property type="nucleotide sequence ID" value="NZ_FXXP01000003.1"/>
</dbReference>
<reference evidence="3" key="1">
    <citation type="submission" date="2017-05" db="EMBL/GenBank/DDBJ databases">
        <authorList>
            <person name="Rodrigo-Torres L."/>
            <person name="Arahal R. D."/>
            <person name="Lucena T."/>
        </authorList>
    </citation>
    <scope>NUCLEOTIDE SEQUENCE [LARGE SCALE GENOMIC DNA]</scope>
    <source>
        <strain evidence="3">CECT 8649</strain>
    </source>
</reference>
<feature type="transmembrane region" description="Helical" evidence="1">
    <location>
        <begin position="69"/>
        <end position="93"/>
    </location>
</feature>